<organism evidence="4 5">
    <name type="scientific">Rubroshorea leprosula</name>
    <dbReference type="NCBI Taxonomy" id="152421"/>
    <lineage>
        <taxon>Eukaryota</taxon>
        <taxon>Viridiplantae</taxon>
        <taxon>Streptophyta</taxon>
        <taxon>Embryophyta</taxon>
        <taxon>Tracheophyta</taxon>
        <taxon>Spermatophyta</taxon>
        <taxon>Magnoliopsida</taxon>
        <taxon>eudicotyledons</taxon>
        <taxon>Gunneridae</taxon>
        <taxon>Pentapetalae</taxon>
        <taxon>rosids</taxon>
        <taxon>malvids</taxon>
        <taxon>Malvales</taxon>
        <taxon>Dipterocarpaceae</taxon>
        <taxon>Rubroshorea</taxon>
    </lineage>
</organism>
<dbReference type="GO" id="GO:0005737">
    <property type="term" value="C:cytoplasm"/>
    <property type="evidence" value="ECO:0007669"/>
    <property type="project" value="UniProtKB-ARBA"/>
</dbReference>
<dbReference type="AlphaFoldDB" id="A0AAV5I4Y5"/>
<feature type="repeat" description="PPR" evidence="3">
    <location>
        <begin position="417"/>
        <end position="447"/>
    </location>
</feature>
<dbReference type="Pfam" id="PF01535">
    <property type="entry name" value="PPR"/>
    <property type="match status" value="1"/>
</dbReference>
<name>A0AAV5I4Y5_9ROSI</name>
<dbReference type="Pfam" id="PF13041">
    <property type="entry name" value="PPR_2"/>
    <property type="match status" value="3"/>
</dbReference>
<dbReference type="Pfam" id="PF12854">
    <property type="entry name" value="PPR_1"/>
    <property type="match status" value="1"/>
</dbReference>
<dbReference type="GO" id="GO:0009451">
    <property type="term" value="P:RNA modification"/>
    <property type="evidence" value="ECO:0007669"/>
    <property type="project" value="InterPro"/>
</dbReference>
<dbReference type="NCBIfam" id="TIGR00756">
    <property type="entry name" value="PPR"/>
    <property type="match status" value="5"/>
</dbReference>
<dbReference type="PANTHER" id="PTHR47926:SF453">
    <property type="entry name" value="PENTATRICOPEPTIDE REPEAT (PPR) SUPERFAMILY PROTEIN"/>
    <property type="match status" value="1"/>
</dbReference>
<evidence type="ECO:0000256" key="2">
    <source>
        <dbReference type="ARBA" id="ARBA00061659"/>
    </source>
</evidence>
<feature type="repeat" description="PPR" evidence="3">
    <location>
        <begin position="248"/>
        <end position="282"/>
    </location>
</feature>
<reference evidence="4 5" key="1">
    <citation type="journal article" date="2021" name="Commun. Biol.">
        <title>The genome of Shorea leprosula (Dipterocarpaceae) highlights the ecological relevance of drought in aseasonal tropical rainforests.</title>
        <authorList>
            <person name="Ng K.K.S."/>
            <person name="Kobayashi M.J."/>
            <person name="Fawcett J.A."/>
            <person name="Hatakeyama M."/>
            <person name="Paape T."/>
            <person name="Ng C.H."/>
            <person name="Ang C.C."/>
            <person name="Tnah L.H."/>
            <person name="Lee C.T."/>
            <person name="Nishiyama T."/>
            <person name="Sese J."/>
            <person name="O'Brien M.J."/>
            <person name="Copetti D."/>
            <person name="Mohd Noor M.I."/>
            <person name="Ong R.C."/>
            <person name="Putra M."/>
            <person name="Sireger I.Z."/>
            <person name="Indrioko S."/>
            <person name="Kosugi Y."/>
            <person name="Izuno A."/>
            <person name="Isagi Y."/>
            <person name="Lee S.L."/>
            <person name="Shimizu K.K."/>
        </authorList>
    </citation>
    <scope>NUCLEOTIDE SEQUENCE [LARGE SCALE GENOMIC DNA]</scope>
    <source>
        <strain evidence="4">214</strain>
    </source>
</reference>
<dbReference type="FunFam" id="1.25.40.10:FF:000797">
    <property type="entry name" value="Pentatricopeptide repeat-containing protein chloroplastic"/>
    <property type="match status" value="1"/>
</dbReference>
<accession>A0AAV5I4Y5</accession>
<feature type="repeat" description="PPR" evidence="3">
    <location>
        <begin position="178"/>
        <end position="212"/>
    </location>
</feature>
<feature type="repeat" description="PPR" evidence="3">
    <location>
        <begin position="349"/>
        <end position="383"/>
    </location>
</feature>
<comment type="similarity">
    <text evidence="2">Belongs to the PPR family. PCMP-E subfamily.</text>
</comment>
<dbReference type="FunFam" id="1.25.40.10:FF:000285">
    <property type="entry name" value="Pentatricopeptide repeat-containing protein, chloroplastic"/>
    <property type="match status" value="1"/>
</dbReference>
<dbReference type="FunFam" id="1.25.40.10:FF:000344">
    <property type="entry name" value="Pentatricopeptide repeat-containing protein"/>
    <property type="match status" value="1"/>
</dbReference>
<dbReference type="InterPro" id="IPR046960">
    <property type="entry name" value="PPR_At4g14850-like_plant"/>
</dbReference>
<proteinExistence type="inferred from homology"/>
<gene>
    <name evidence="4" type="ORF">SLEP1_g7669</name>
</gene>
<dbReference type="PROSITE" id="PS51375">
    <property type="entry name" value="PPR"/>
    <property type="match status" value="5"/>
</dbReference>
<evidence type="ECO:0008006" key="6">
    <source>
        <dbReference type="Google" id="ProtNLM"/>
    </source>
</evidence>
<dbReference type="GO" id="GO:0003723">
    <property type="term" value="F:RNA binding"/>
    <property type="evidence" value="ECO:0007669"/>
    <property type="project" value="InterPro"/>
</dbReference>
<comment type="caution">
    <text evidence="4">The sequence shown here is derived from an EMBL/GenBank/DDBJ whole genome shotgun (WGS) entry which is preliminary data.</text>
</comment>
<dbReference type="Gene3D" id="1.25.40.10">
    <property type="entry name" value="Tetratricopeptide repeat domain"/>
    <property type="match status" value="3"/>
</dbReference>
<dbReference type="InterPro" id="IPR046848">
    <property type="entry name" value="E_motif"/>
</dbReference>
<feature type="repeat" description="PPR" evidence="3">
    <location>
        <begin position="213"/>
        <end position="247"/>
    </location>
</feature>
<evidence type="ECO:0000256" key="1">
    <source>
        <dbReference type="ARBA" id="ARBA00022737"/>
    </source>
</evidence>
<dbReference type="PANTHER" id="PTHR47926">
    <property type="entry name" value="PENTATRICOPEPTIDE REPEAT-CONTAINING PROTEIN"/>
    <property type="match status" value="1"/>
</dbReference>
<dbReference type="SUPFAM" id="SSF48452">
    <property type="entry name" value="TPR-like"/>
    <property type="match status" value="1"/>
</dbReference>
<keyword evidence="5" id="KW-1185">Reference proteome</keyword>
<dbReference type="Proteomes" id="UP001054252">
    <property type="component" value="Unassembled WGS sequence"/>
</dbReference>
<evidence type="ECO:0000313" key="4">
    <source>
        <dbReference type="EMBL" id="GKU94140.1"/>
    </source>
</evidence>
<evidence type="ECO:0000256" key="3">
    <source>
        <dbReference type="PROSITE-ProRule" id="PRU00708"/>
    </source>
</evidence>
<protein>
    <recommendedName>
        <fullName evidence="6">Pentatricopeptide repeat-containing protein</fullName>
    </recommendedName>
</protein>
<dbReference type="InterPro" id="IPR011990">
    <property type="entry name" value="TPR-like_helical_dom_sf"/>
</dbReference>
<sequence length="547" mass="61111">MKRPALPSQSFSLDHIALLLHKCLKAKALKPGKQVHAWLLATGTDMKILSLNAKLVGMYASCGDLGSARFIFERIQKPNGFAVNWMVLASAFNGYFEEAIGYFSVMRESMNFCNKFTFSVLLKACVGLMDLNKGKEVHAIVKMTGLESEVGNPLIDMYGKCGHLCYARKVFDRMVERDIVSWTSMICGYCNVGNMDIAFDLFQRMKLEGLSPNDFTWNALVSGYARVGDIRGAVALFDRMIGEGLVPDLITWNAIISGFAQGQQPVEAFKWFRDTFRSGIKPDQVTITGLLPACGLTGSIQKGREIHGYIYRMALYKNVFIASALIDMYSKCGSVKDAENVFEKMPIKNSASWNALIGCYGKHGMIDSAIMLFERMQEEGIQASGLTLTSVLSACSHSGSVEIGLKIFRSMEKSYGIEEHYACIIDMLCRAGRMEEAYELIKEMPFEVTESIACAFFHGCKIHGRKDLAKLMGEKILKVELRKPGGFVTLSNIFAADGEWEEVENLRKIMKEKKIQKVPGFSWLEKKDDLAGPKVEEESNRKRGDTY</sequence>
<dbReference type="InterPro" id="IPR002885">
    <property type="entry name" value="PPR_rpt"/>
</dbReference>
<keyword evidence="1" id="KW-0677">Repeat</keyword>
<dbReference type="Pfam" id="PF20431">
    <property type="entry name" value="E_motif"/>
    <property type="match status" value="1"/>
</dbReference>
<evidence type="ECO:0000313" key="5">
    <source>
        <dbReference type="Proteomes" id="UP001054252"/>
    </source>
</evidence>
<dbReference type="EMBL" id="BPVZ01000007">
    <property type="protein sequence ID" value="GKU94140.1"/>
    <property type="molecule type" value="Genomic_DNA"/>
</dbReference>